<dbReference type="EMBL" id="OBEJ01000002">
    <property type="protein sequence ID" value="SNZ13401.1"/>
    <property type="molecule type" value="Genomic_DNA"/>
</dbReference>
<name>A0A285P0J6_NATPI</name>
<gene>
    <name evidence="6" type="ORF">SAMN06269185_2158</name>
</gene>
<keyword evidence="4" id="KW-0175">Coiled coil</keyword>
<dbReference type="Proteomes" id="UP000219453">
    <property type="component" value="Unassembled WGS sequence"/>
</dbReference>
<evidence type="ECO:0000256" key="3">
    <source>
        <dbReference type="ARBA" id="ARBA00035659"/>
    </source>
</evidence>
<dbReference type="AlphaFoldDB" id="A0A285P0J6"/>
<comment type="subcellular location">
    <subcellularLocation>
        <location evidence="2">Gas vesicle</location>
    </subcellularLocation>
</comment>
<evidence type="ECO:0000256" key="5">
    <source>
        <dbReference type="SAM" id="MobiDB-lite"/>
    </source>
</evidence>
<evidence type="ECO:0000313" key="7">
    <source>
        <dbReference type="Proteomes" id="UP000219453"/>
    </source>
</evidence>
<feature type="region of interest" description="Disordered" evidence="5">
    <location>
        <begin position="93"/>
        <end position="115"/>
    </location>
</feature>
<accession>A0A285P0J6</accession>
<feature type="coiled-coil region" evidence="4">
    <location>
        <begin position="41"/>
        <end position="68"/>
    </location>
</feature>
<keyword evidence="7" id="KW-1185">Reference proteome</keyword>
<protein>
    <submittedName>
        <fullName evidence="6">Gas vesicle protein K</fullName>
    </submittedName>
</protein>
<dbReference type="Pfam" id="PF05121">
    <property type="entry name" value="GvpK"/>
    <property type="match status" value="1"/>
</dbReference>
<dbReference type="PANTHER" id="PTHR40137:SF2">
    <property type="entry name" value="PROTEIN GVPK 1"/>
    <property type="match status" value="1"/>
</dbReference>
<dbReference type="GO" id="GO:0031412">
    <property type="term" value="P:gas vesicle organization"/>
    <property type="evidence" value="ECO:0007669"/>
    <property type="project" value="InterPro"/>
</dbReference>
<dbReference type="InterPro" id="IPR007805">
    <property type="entry name" value="GvpK"/>
</dbReference>
<evidence type="ECO:0000256" key="4">
    <source>
        <dbReference type="SAM" id="Coils"/>
    </source>
</evidence>
<dbReference type="OrthoDB" id="306492at2157"/>
<dbReference type="GO" id="GO:0031411">
    <property type="term" value="C:gas vesicle"/>
    <property type="evidence" value="ECO:0007669"/>
    <property type="project" value="UniProtKB-SubCell"/>
</dbReference>
<sequence>MTEISVDGDQARSGLMALLLTVVELLIEAMEREAVRRMESGRLADEEIERLGEQLAQLEAEVEGIKREEGIEEEVDSLRGDLDGIVGDAIRGLDVEQGPLDDTADYQPMSPDQSE</sequence>
<dbReference type="RefSeq" id="WP_097009056.1">
    <property type="nucleotide sequence ID" value="NZ_OBEJ01000002.1"/>
</dbReference>
<evidence type="ECO:0000256" key="2">
    <source>
        <dbReference type="ARBA" id="ARBA00035108"/>
    </source>
</evidence>
<comment type="similarity">
    <text evidence="3">Belongs to the gas vesicle GvpK family.</text>
</comment>
<reference evidence="6 7" key="1">
    <citation type="submission" date="2017-09" db="EMBL/GenBank/DDBJ databases">
        <authorList>
            <person name="Ehlers B."/>
            <person name="Leendertz F.H."/>
        </authorList>
    </citation>
    <scope>NUCLEOTIDE SEQUENCE [LARGE SCALE GENOMIC DNA]</scope>
    <source>
        <strain evidence="6 7">DSM 27208</strain>
    </source>
</reference>
<proteinExistence type="inferred from homology"/>
<keyword evidence="1" id="KW-0304">Gas vesicle</keyword>
<evidence type="ECO:0000256" key="1">
    <source>
        <dbReference type="ARBA" id="ARBA00022987"/>
    </source>
</evidence>
<evidence type="ECO:0000313" key="6">
    <source>
        <dbReference type="EMBL" id="SNZ13401.1"/>
    </source>
</evidence>
<dbReference type="PANTHER" id="PTHR40137">
    <property type="entry name" value="PROTEIN GVPK 1"/>
    <property type="match status" value="1"/>
</dbReference>
<organism evidence="6 7">
    <name type="scientific">Natronoarchaeum philippinense</name>
    <dbReference type="NCBI Taxonomy" id="558529"/>
    <lineage>
        <taxon>Archaea</taxon>
        <taxon>Methanobacteriati</taxon>
        <taxon>Methanobacteriota</taxon>
        <taxon>Stenosarchaea group</taxon>
        <taxon>Halobacteria</taxon>
        <taxon>Halobacteriales</taxon>
        <taxon>Natronoarchaeaceae</taxon>
    </lineage>
</organism>